<dbReference type="InterPro" id="IPR043502">
    <property type="entry name" value="DNA/RNA_pol_sf"/>
</dbReference>
<dbReference type="SUPFAM" id="SSF56672">
    <property type="entry name" value="DNA/RNA polymerases"/>
    <property type="match status" value="1"/>
</dbReference>
<evidence type="ECO:0000313" key="4">
    <source>
        <dbReference type="EnsemblMetazoa" id="AALFPA23_000164.P39276"/>
    </source>
</evidence>
<dbReference type="InterPro" id="IPR005135">
    <property type="entry name" value="Endo/exonuclease/phosphatase"/>
</dbReference>
<protein>
    <recommendedName>
        <fullName evidence="3">CCHC-type domain-containing protein</fullName>
    </recommendedName>
</protein>
<sequence>MPSSKSTPTLKALKAQLKDIQSSLCDISRFVEQFKEETSTTQITLRLDRVDRLWEKYSETLVLVRDHAQFEDEDDVYDKERQVISDRYYEVKAFLLDKARERQPPREQDQSIRDTSAFGGLDHVRLPQIKLQTFNGAVDDWLSFRDLFTSLIHTKAELPEVEKFHYLKGCLLGEPKNLIDPLPLTEANYQVAWNLLLKRYDNCKVLKKRQIQSLFKLPALQRESVTELHGLLEGFERIVQTLDQVVQSRDYKDLLLVNFLTTRLDPVTRRSWEEQSASKDQDSVKDLTDFLHRRVRILESMPSKPTDKNPSQVQAPTKPKAASVKSSYSTVQSSAGRCVLCKDSHLLYQCTGFQRLTVMERDAVLKANGLCRNCFKLGHQARDCQSRYSCRKCKGRHHTLVCFRSDQDGKVIPPTKVNNTNPKETQGSSNGASTSQMANLAATDTVVSNVAQQISSQVLLATAIILLEDDEGNRFPARALLDSGSESNFITQSLSQRMRVQRNNVDVSVLGIGQSASRVKHCILATVLSRNTEFSRQMEFLVLPKVTVNLPTTTVNTEGWSIPSGFVLADPSFFQPNTVDVVLGIECFFDLFHTGRRVSLGERLPTISETVFGWVIGGGISNSQHSLRVNCNVSSSNNLEDLIERFWKCEELESSKAYSKEERKCEDLFRNMVQRSEEGRYTVALPKNDEMIARIGESRNIALRRLLATERRLARDTSLAKQYSSFMEEYLLLSHMEKVTNEDSTSRCYLPHHPVVKEASTTTKVRVVFDASCKTSTGISLNDCLLCGPTTQEDLRSIILRCRMKQIMMVADVEKMFRQILLRQEDRPLQCILWRSSSTEDVSAYELCTVTYGTKSAPFLATRTLNQLALDEEHRFPLAAKAIHEDTYVDDVLTGANNIEEARELRHQLEQLTESGGMRLRKWASNCSEVLEAAYCPLQSKPSDGSAKRLKNDIQKLTRRQGRFILAGDLNARHSMWGNARNNRNGVVLAEALQAGHYTVLHPNSPTYFSSAGVGSTLDIVITNIADNCINIQAITKLSSNHLPMVFEVEREINRRQLHQRRNYHRAKWPQLKRFVEDRIAENPALVIKDDIDSVLQEITNTIGEAEARFIPTTPIFLVSHNLGRDMVSPMKPATANELNSYIKCMRNMKAPRFDGVFNIVLKNLGPKTITTLVNVFNRCLEIGYFPSGWKLSKVVPILRPGKDPTRSTIQIQERSFERPPTPTGDEPDQAIEGVV</sequence>
<keyword evidence="1" id="KW-0862">Zinc</keyword>
<dbReference type="InterPro" id="IPR001878">
    <property type="entry name" value="Znf_CCHC"/>
</dbReference>
<dbReference type="InterPro" id="IPR043128">
    <property type="entry name" value="Rev_trsase/Diguanyl_cyclase"/>
</dbReference>
<dbReference type="EnsemblMetazoa" id="AALFPA23_000164.R39276">
    <property type="protein sequence ID" value="AALFPA23_000164.P39276"/>
    <property type="gene ID" value="AALFPA23_000164"/>
</dbReference>
<feature type="region of interest" description="Disordered" evidence="2">
    <location>
        <begin position="299"/>
        <end position="321"/>
    </location>
</feature>
<dbReference type="Gene3D" id="3.60.10.10">
    <property type="entry name" value="Endonuclease/exonuclease/phosphatase"/>
    <property type="match status" value="1"/>
</dbReference>
<dbReference type="SMART" id="SM00343">
    <property type="entry name" value="ZnF_C2HC"/>
    <property type="match status" value="1"/>
</dbReference>
<reference evidence="4" key="2">
    <citation type="submission" date="2025-05" db="UniProtKB">
        <authorList>
            <consortium name="EnsemblMetazoa"/>
        </authorList>
    </citation>
    <scope>IDENTIFICATION</scope>
    <source>
        <strain evidence="4">Foshan</strain>
    </source>
</reference>
<accession>A0ABM1XJA2</accession>
<feature type="compositionally biased region" description="Polar residues" evidence="2">
    <location>
        <begin position="416"/>
        <end position="435"/>
    </location>
</feature>
<dbReference type="CDD" id="cd01644">
    <property type="entry name" value="RT_pepA17"/>
    <property type="match status" value="1"/>
</dbReference>
<dbReference type="PANTHER" id="PTHR47331">
    <property type="entry name" value="PHD-TYPE DOMAIN-CONTAINING PROTEIN"/>
    <property type="match status" value="1"/>
</dbReference>
<dbReference type="InterPro" id="IPR005312">
    <property type="entry name" value="DUF1759"/>
</dbReference>
<dbReference type="Proteomes" id="UP000069940">
    <property type="component" value="Unassembled WGS sequence"/>
</dbReference>
<dbReference type="GeneID" id="134291056"/>
<proteinExistence type="predicted"/>
<dbReference type="InterPro" id="IPR000477">
    <property type="entry name" value="RT_dom"/>
</dbReference>
<dbReference type="RefSeq" id="XP_062714320.1">
    <property type="nucleotide sequence ID" value="XM_062858336.1"/>
</dbReference>
<dbReference type="CDD" id="cd00303">
    <property type="entry name" value="retropepsin_like"/>
    <property type="match status" value="1"/>
</dbReference>
<evidence type="ECO:0000256" key="2">
    <source>
        <dbReference type="SAM" id="MobiDB-lite"/>
    </source>
</evidence>
<keyword evidence="1" id="KW-0863">Zinc-finger</keyword>
<dbReference type="SUPFAM" id="SSF56219">
    <property type="entry name" value="DNase I-like"/>
    <property type="match status" value="1"/>
</dbReference>
<evidence type="ECO:0000259" key="3">
    <source>
        <dbReference type="PROSITE" id="PS50158"/>
    </source>
</evidence>
<dbReference type="Pfam" id="PF00078">
    <property type="entry name" value="RVT_1"/>
    <property type="match status" value="1"/>
</dbReference>
<name>A0ABM1XJA2_AEDAL</name>
<reference evidence="5" key="1">
    <citation type="journal article" date="2015" name="Proc. Natl. Acad. Sci. U.S.A.">
        <title>Genome sequence of the Asian Tiger mosquito, Aedes albopictus, reveals insights into its biology, genetics, and evolution.</title>
        <authorList>
            <person name="Chen X.G."/>
            <person name="Jiang X."/>
            <person name="Gu J."/>
            <person name="Xu M."/>
            <person name="Wu Y."/>
            <person name="Deng Y."/>
            <person name="Zhang C."/>
            <person name="Bonizzoni M."/>
            <person name="Dermauw W."/>
            <person name="Vontas J."/>
            <person name="Armbruster P."/>
            <person name="Huang X."/>
            <person name="Yang Y."/>
            <person name="Zhang H."/>
            <person name="He W."/>
            <person name="Peng H."/>
            <person name="Liu Y."/>
            <person name="Wu K."/>
            <person name="Chen J."/>
            <person name="Lirakis M."/>
            <person name="Topalis P."/>
            <person name="Van Leeuwen T."/>
            <person name="Hall A.B."/>
            <person name="Jiang X."/>
            <person name="Thorpe C."/>
            <person name="Mueller R.L."/>
            <person name="Sun C."/>
            <person name="Waterhouse R.M."/>
            <person name="Yan G."/>
            <person name="Tu Z.J."/>
            <person name="Fang X."/>
            <person name="James A.A."/>
        </authorList>
    </citation>
    <scope>NUCLEOTIDE SEQUENCE [LARGE SCALE GENOMIC DNA]</scope>
    <source>
        <strain evidence="5">Foshan</strain>
    </source>
</reference>
<organism evidence="4 5">
    <name type="scientific">Aedes albopictus</name>
    <name type="common">Asian tiger mosquito</name>
    <name type="synonym">Stegomyia albopicta</name>
    <dbReference type="NCBI Taxonomy" id="7160"/>
    <lineage>
        <taxon>Eukaryota</taxon>
        <taxon>Metazoa</taxon>
        <taxon>Ecdysozoa</taxon>
        <taxon>Arthropoda</taxon>
        <taxon>Hexapoda</taxon>
        <taxon>Insecta</taxon>
        <taxon>Pterygota</taxon>
        <taxon>Neoptera</taxon>
        <taxon>Endopterygota</taxon>
        <taxon>Diptera</taxon>
        <taxon>Nematocera</taxon>
        <taxon>Culicoidea</taxon>
        <taxon>Culicidae</taxon>
        <taxon>Culicinae</taxon>
        <taxon>Aedini</taxon>
        <taxon>Aedes</taxon>
        <taxon>Stegomyia</taxon>
    </lineage>
</organism>
<dbReference type="Gene3D" id="3.30.70.270">
    <property type="match status" value="1"/>
</dbReference>
<feature type="domain" description="CCHC-type" evidence="3">
    <location>
        <begin position="371"/>
        <end position="386"/>
    </location>
</feature>
<keyword evidence="5" id="KW-1185">Reference proteome</keyword>
<evidence type="ECO:0000256" key="1">
    <source>
        <dbReference type="PROSITE-ProRule" id="PRU00047"/>
    </source>
</evidence>
<dbReference type="Gene3D" id="3.10.10.10">
    <property type="entry name" value="HIV Type 1 Reverse Transcriptase, subunit A, domain 1"/>
    <property type="match status" value="1"/>
</dbReference>
<evidence type="ECO:0000313" key="5">
    <source>
        <dbReference type="Proteomes" id="UP000069940"/>
    </source>
</evidence>
<keyword evidence="1" id="KW-0479">Metal-binding</keyword>
<dbReference type="Pfam" id="PF14529">
    <property type="entry name" value="Exo_endo_phos_2"/>
    <property type="match status" value="1"/>
</dbReference>
<feature type="region of interest" description="Disordered" evidence="2">
    <location>
        <begin position="413"/>
        <end position="435"/>
    </location>
</feature>
<feature type="region of interest" description="Disordered" evidence="2">
    <location>
        <begin position="1203"/>
        <end position="1236"/>
    </location>
</feature>
<dbReference type="PROSITE" id="PS50158">
    <property type="entry name" value="ZF_CCHC"/>
    <property type="match status" value="1"/>
</dbReference>
<dbReference type="PANTHER" id="PTHR47331:SF5">
    <property type="entry name" value="RIBONUCLEASE H"/>
    <property type="match status" value="1"/>
</dbReference>
<dbReference type="Pfam" id="PF03564">
    <property type="entry name" value="DUF1759"/>
    <property type="match status" value="1"/>
</dbReference>
<dbReference type="InterPro" id="IPR036691">
    <property type="entry name" value="Endo/exonu/phosph_ase_sf"/>
</dbReference>